<dbReference type="Proteomes" id="UP000813427">
    <property type="component" value="Unassembled WGS sequence"/>
</dbReference>
<protein>
    <submittedName>
        <fullName evidence="1">Uncharacterized protein</fullName>
    </submittedName>
</protein>
<name>A0A8K0WAS7_9HYPO</name>
<dbReference type="EMBL" id="JAGPXF010000004">
    <property type="protein sequence ID" value="KAH7245404.1"/>
    <property type="molecule type" value="Genomic_DNA"/>
</dbReference>
<gene>
    <name evidence="1" type="ORF">BKA59DRAFT_492965</name>
</gene>
<comment type="caution">
    <text evidence="1">The sequence shown here is derived from an EMBL/GenBank/DDBJ whole genome shotgun (WGS) entry which is preliminary data.</text>
</comment>
<reference evidence="1" key="1">
    <citation type="journal article" date="2021" name="Nat. Commun.">
        <title>Genetic determinants of endophytism in the Arabidopsis root mycobiome.</title>
        <authorList>
            <person name="Mesny F."/>
            <person name="Miyauchi S."/>
            <person name="Thiergart T."/>
            <person name="Pickel B."/>
            <person name="Atanasova L."/>
            <person name="Karlsson M."/>
            <person name="Huettel B."/>
            <person name="Barry K.W."/>
            <person name="Haridas S."/>
            <person name="Chen C."/>
            <person name="Bauer D."/>
            <person name="Andreopoulos W."/>
            <person name="Pangilinan J."/>
            <person name="LaButti K."/>
            <person name="Riley R."/>
            <person name="Lipzen A."/>
            <person name="Clum A."/>
            <person name="Drula E."/>
            <person name="Henrissat B."/>
            <person name="Kohler A."/>
            <person name="Grigoriev I.V."/>
            <person name="Martin F.M."/>
            <person name="Hacquard S."/>
        </authorList>
    </citation>
    <scope>NUCLEOTIDE SEQUENCE</scope>
    <source>
        <strain evidence="1">MPI-SDFR-AT-0068</strain>
    </source>
</reference>
<dbReference type="PANTHER" id="PTHR11014">
    <property type="entry name" value="PEPTIDASE M20 FAMILY MEMBER"/>
    <property type="match status" value="1"/>
</dbReference>
<dbReference type="PANTHER" id="PTHR11014:SF63">
    <property type="entry name" value="METALLOPEPTIDASE, PUTATIVE (AFU_ORTHOLOGUE AFUA_6G09600)-RELATED"/>
    <property type="match status" value="1"/>
</dbReference>
<dbReference type="InterPro" id="IPR017439">
    <property type="entry name" value="Amidohydrolase"/>
</dbReference>
<dbReference type="OrthoDB" id="6119954at2759"/>
<sequence length="337" mass="36435">MADVEALCSIVETHRPDLNVYAEFYRHVHQEPEISAQNLSRIGCEVQTGVGGHGVVGVLRNGGGKTILMRAELDALPIHEQTDIPYRSDKQETGGARAMIEDGPYERVPVSDLMLGQHIVPSIAGTVSIRPGPVLVAADSVRVRIIGGPCKDSINPQLCVDPIPFNMRIIQGLQDKVKNEVGKHEDVTVACWGFHAGKLGNDYFAYADILLDVKTRHFRDECNSEGVTTDPVSSHTVRAPLTSINGAIAGPISKVFENYFGSNAEEVAFTRAWEDFSTLGAAHSVPYAYWNYGGTPIGTKKPFATNHSPFLAPAIQPTLKTGTDAMALAALTFLVSQ</sequence>
<evidence type="ECO:0000313" key="1">
    <source>
        <dbReference type="EMBL" id="KAH7245404.1"/>
    </source>
</evidence>
<dbReference type="Gene3D" id="3.40.630.10">
    <property type="entry name" value="Zn peptidases"/>
    <property type="match status" value="3"/>
</dbReference>
<keyword evidence="2" id="KW-1185">Reference proteome</keyword>
<accession>A0A8K0WAS7</accession>
<organism evidence="1 2">
    <name type="scientific">Fusarium tricinctum</name>
    <dbReference type="NCBI Taxonomy" id="61284"/>
    <lineage>
        <taxon>Eukaryota</taxon>
        <taxon>Fungi</taxon>
        <taxon>Dikarya</taxon>
        <taxon>Ascomycota</taxon>
        <taxon>Pezizomycotina</taxon>
        <taxon>Sordariomycetes</taxon>
        <taxon>Hypocreomycetidae</taxon>
        <taxon>Hypocreales</taxon>
        <taxon>Nectriaceae</taxon>
        <taxon>Fusarium</taxon>
        <taxon>Fusarium tricinctum species complex</taxon>
    </lineage>
</organism>
<evidence type="ECO:0000313" key="2">
    <source>
        <dbReference type="Proteomes" id="UP000813427"/>
    </source>
</evidence>
<dbReference type="SUPFAM" id="SSF53187">
    <property type="entry name" value="Zn-dependent exopeptidases"/>
    <property type="match status" value="1"/>
</dbReference>
<dbReference type="AlphaFoldDB" id="A0A8K0WAS7"/>
<proteinExistence type="predicted"/>
<dbReference type="GO" id="GO:0016787">
    <property type="term" value="F:hydrolase activity"/>
    <property type="evidence" value="ECO:0007669"/>
    <property type="project" value="InterPro"/>
</dbReference>